<dbReference type="SUPFAM" id="SSF55031">
    <property type="entry name" value="Bacterial exopeptidase dimerisation domain"/>
    <property type="match status" value="1"/>
</dbReference>
<dbReference type="PANTHER" id="PTHR32494">
    <property type="entry name" value="ALLANTOATE DEIMINASE-RELATED"/>
    <property type="match status" value="1"/>
</dbReference>
<feature type="binding site" evidence="3">
    <location>
        <position position="369"/>
    </location>
    <ligand>
        <name>Zn(2+)</name>
        <dbReference type="ChEBI" id="CHEBI:29105"/>
        <label>2</label>
    </ligand>
</feature>
<keyword evidence="3" id="KW-0479">Metal-binding</keyword>
<dbReference type="InterPro" id="IPR002933">
    <property type="entry name" value="Peptidase_M20"/>
</dbReference>
<dbReference type="Proteomes" id="UP000306740">
    <property type="component" value="Unassembled WGS sequence"/>
</dbReference>
<feature type="binding site" evidence="3">
    <location>
        <position position="120"/>
    </location>
    <ligand>
        <name>Zn(2+)</name>
        <dbReference type="ChEBI" id="CHEBI:29105"/>
        <label>2</label>
    </ligand>
</feature>
<name>A0A5C4MIR5_9ACTN</name>
<organism evidence="5 7">
    <name type="scientific">Mumia zhuanghuii</name>
    <dbReference type="NCBI Taxonomy" id="2585211"/>
    <lineage>
        <taxon>Bacteria</taxon>
        <taxon>Bacillati</taxon>
        <taxon>Actinomycetota</taxon>
        <taxon>Actinomycetes</taxon>
        <taxon>Propionibacteriales</taxon>
        <taxon>Nocardioidaceae</taxon>
        <taxon>Mumia</taxon>
    </lineage>
</organism>
<proteinExistence type="inferred from homology"/>
<dbReference type="EMBL" id="VDFR01000012">
    <property type="protein sequence ID" value="TNC50663.1"/>
    <property type="molecule type" value="Genomic_DNA"/>
</dbReference>
<evidence type="ECO:0000256" key="4">
    <source>
        <dbReference type="PIRSR" id="PIRSR001235-2"/>
    </source>
</evidence>
<feature type="binding site" evidence="3">
    <location>
        <position position="85"/>
    </location>
    <ligand>
        <name>Zn(2+)</name>
        <dbReference type="ChEBI" id="CHEBI:29105"/>
        <label>2</label>
    </ligand>
</feature>
<evidence type="ECO:0000313" key="7">
    <source>
        <dbReference type="Proteomes" id="UP000306740"/>
    </source>
</evidence>
<sequence length="395" mass="41844">MSLLAPIERIGRDPRTGGYRRFAWNDADMELREWFAGEAAARGMAYEEDGNGNQVAWWEPDAGTRGDALLLGSHLDSVPDGGAYDGPLGVVSAFAALDRLRADGFSPSRPIAVACFADEEGARFGVACAGSRLAAGTLDPDHALALKDRDGLTLAEVLRSRARDLRTVGRSAWLDRVGAFVELHVEQGRALVHSGDAVGVATAIWPHGRWRLDFEGRADHAGTTPMADRRDPMPAYAATVVAATRRAYEEGARATFGRVTVEPGGANAIPSKVMAWLDARAGDDAVLARMLDGILVDAREAASASRVRVEVAVESSSPAVAFDRDLRERLAHALGAPLLPTGAGHDAGVLSAFVPTAMLFVRNPTGVSHSPEEHADDADCAAGVEALVRTVRELA</sequence>
<dbReference type="PANTHER" id="PTHR32494:SF5">
    <property type="entry name" value="ALLANTOATE AMIDOHYDROLASE"/>
    <property type="match status" value="1"/>
</dbReference>
<accession>A0A5C4MIR5</accession>
<evidence type="ECO:0000256" key="1">
    <source>
        <dbReference type="ARBA" id="ARBA00006153"/>
    </source>
</evidence>
<evidence type="ECO:0000256" key="3">
    <source>
        <dbReference type="PIRSR" id="PIRSR001235-1"/>
    </source>
</evidence>
<dbReference type="RefSeq" id="WP_139105271.1">
    <property type="nucleotide sequence ID" value="NZ_VDFR01000012.1"/>
</dbReference>
<evidence type="ECO:0000256" key="2">
    <source>
        <dbReference type="ARBA" id="ARBA00022801"/>
    </source>
</evidence>
<feature type="binding site" evidence="3">
    <location>
        <position position="184"/>
    </location>
    <ligand>
        <name>Zn(2+)</name>
        <dbReference type="ChEBI" id="CHEBI:29105"/>
        <label>1</label>
    </ligand>
</feature>
<keyword evidence="3" id="KW-0862">Zinc</keyword>
<dbReference type="SUPFAM" id="SSF53187">
    <property type="entry name" value="Zn-dependent exopeptidases"/>
    <property type="match status" value="1"/>
</dbReference>
<dbReference type="NCBIfam" id="TIGR01879">
    <property type="entry name" value="hydantase"/>
    <property type="match status" value="1"/>
</dbReference>
<dbReference type="Gene3D" id="3.30.70.360">
    <property type="match status" value="1"/>
</dbReference>
<evidence type="ECO:0000313" key="5">
    <source>
        <dbReference type="EMBL" id="TNC42925.1"/>
    </source>
</evidence>
<dbReference type="InterPro" id="IPR036264">
    <property type="entry name" value="Bact_exopeptidase_dim_dom"/>
</dbReference>
<dbReference type="GO" id="GO:0046872">
    <property type="term" value="F:metal ion binding"/>
    <property type="evidence" value="ECO:0007669"/>
    <property type="project" value="UniProtKB-KW"/>
</dbReference>
<dbReference type="AlphaFoldDB" id="A0A5C4MIR5"/>
<dbReference type="NCBIfam" id="NF006770">
    <property type="entry name" value="PRK09290.1-4"/>
    <property type="match status" value="1"/>
</dbReference>
<keyword evidence="2 5" id="KW-0378">Hydrolase</keyword>
<comment type="cofactor">
    <cofactor evidence="3">
        <name>Zn(2+)</name>
        <dbReference type="ChEBI" id="CHEBI:29105"/>
    </cofactor>
    <text evidence="3">Binds 2 Zn(2+) ions per subunit.</text>
</comment>
<feature type="binding site" evidence="4">
    <location>
        <position position="267"/>
    </location>
    <ligand>
        <name>allantoate</name>
        <dbReference type="ChEBI" id="CHEBI:17536"/>
    </ligand>
</feature>
<reference evidence="5 7" key="1">
    <citation type="submission" date="2019-05" db="EMBL/GenBank/DDBJ databases">
        <title>Mumia sp. nov., isolated from the intestinal contents of plateau pika (Ochotona curzoniae) in the Qinghai-Tibet plateau of China.</title>
        <authorList>
            <person name="Tian Z."/>
        </authorList>
    </citation>
    <scope>NUCLEOTIDE SEQUENCE [LARGE SCALE GENOMIC DNA]</scope>
    <source>
        <strain evidence="7">527</strain>
        <strain evidence="5">Z527</strain>
    </source>
</reference>
<feature type="binding site" evidence="3">
    <location>
        <position position="74"/>
    </location>
    <ligand>
        <name>Zn(2+)</name>
        <dbReference type="ChEBI" id="CHEBI:29105"/>
        <label>1</label>
    </ligand>
</feature>
<feature type="binding site" evidence="4">
    <location>
        <position position="280"/>
    </location>
    <ligand>
        <name>allantoate</name>
        <dbReference type="ChEBI" id="CHEBI:17536"/>
    </ligand>
</feature>
<feature type="binding site" evidence="4">
    <location>
        <position position="209"/>
    </location>
    <ligand>
        <name>allantoate</name>
        <dbReference type="ChEBI" id="CHEBI:17536"/>
    </ligand>
</feature>
<dbReference type="GO" id="GO:0016813">
    <property type="term" value="F:hydrolase activity, acting on carbon-nitrogen (but not peptide) bonds, in linear amidines"/>
    <property type="evidence" value="ECO:0007669"/>
    <property type="project" value="InterPro"/>
</dbReference>
<comment type="caution">
    <text evidence="5">The sequence shown here is derived from an EMBL/GenBank/DDBJ whole genome shotgun (WGS) entry which is preliminary data.</text>
</comment>
<evidence type="ECO:0000313" key="6">
    <source>
        <dbReference type="EMBL" id="TNC50663.1"/>
    </source>
</evidence>
<dbReference type="Gene3D" id="3.40.630.10">
    <property type="entry name" value="Zn peptidases"/>
    <property type="match status" value="1"/>
</dbReference>
<comment type="similarity">
    <text evidence="1">Belongs to the peptidase M20 family.</text>
</comment>
<dbReference type="Pfam" id="PF01546">
    <property type="entry name" value="Peptidase_M20"/>
    <property type="match status" value="1"/>
</dbReference>
<dbReference type="OrthoDB" id="9808195at2"/>
<dbReference type="PIRSF" id="PIRSF001235">
    <property type="entry name" value="Amidase_carbamoylase"/>
    <property type="match status" value="1"/>
</dbReference>
<dbReference type="EMBL" id="VDFR01000090">
    <property type="protein sequence ID" value="TNC42925.1"/>
    <property type="molecule type" value="Genomic_DNA"/>
</dbReference>
<dbReference type="InterPro" id="IPR010158">
    <property type="entry name" value="Amidase_Cbmase"/>
</dbReference>
<dbReference type="CDD" id="cd03884">
    <property type="entry name" value="M20_bAS"/>
    <property type="match status" value="1"/>
</dbReference>
<feature type="binding site" evidence="3">
    <location>
        <position position="85"/>
    </location>
    <ligand>
        <name>Zn(2+)</name>
        <dbReference type="ChEBI" id="CHEBI:29105"/>
        <label>1</label>
    </ligand>
</feature>
<gene>
    <name evidence="6" type="ORF">FHE65_03285</name>
    <name evidence="5" type="ORF">FHE65_20015</name>
</gene>
<protein>
    <submittedName>
        <fullName evidence="5">Allantoate amidohydrolase</fullName>
    </submittedName>
</protein>